<feature type="transmembrane region" description="Helical" evidence="1">
    <location>
        <begin position="71"/>
        <end position="89"/>
    </location>
</feature>
<name>A0A9P5MQD7_9AGAM</name>
<feature type="transmembrane region" description="Helical" evidence="1">
    <location>
        <begin position="40"/>
        <end position="59"/>
    </location>
</feature>
<reference evidence="2" key="2">
    <citation type="journal article" date="2020" name="Nat. Commun.">
        <title>Large-scale genome sequencing of mycorrhizal fungi provides insights into the early evolution of symbiotic traits.</title>
        <authorList>
            <person name="Miyauchi S."/>
            <person name="Kiss E."/>
            <person name="Kuo A."/>
            <person name="Drula E."/>
            <person name="Kohler A."/>
            <person name="Sanchez-Garcia M."/>
            <person name="Morin E."/>
            <person name="Andreopoulos B."/>
            <person name="Barry K.W."/>
            <person name="Bonito G."/>
            <person name="Buee M."/>
            <person name="Carver A."/>
            <person name="Chen C."/>
            <person name="Cichocki N."/>
            <person name="Clum A."/>
            <person name="Culley D."/>
            <person name="Crous P.W."/>
            <person name="Fauchery L."/>
            <person name="Girlanda M."/>
            <person name="Hayes R.D."/>
            <person name="Keri Z."/>
            <person name="LaButti K."/>
            <person name="Lipzen A."/>
            <person name="Lombard V."/>
            <person name="Magnuson J."/>
            <person name="Maillard F."/>
            <person name="Murat C."/>
            <person name="Nolan M."/>
            <person name="Ohm R.A."/>
            <person name="Pangilinan J."/>
            <person name="Pereira M.F."/>
            <person name="Perotto S."/>
            <person name="Peter M."/>
            <person name="Pfister S."/>
            <person name="Riley R."/>
            <person name="Sitrit Y."/>
            <person name="Stielow J.B."/>
            <person name="Szollosi G."/>
            <person name="Zifcakova L."/>
            <person name="Stursova M."/>
            <person name="Spatafora J.W."/>
            <person name="Tedersoo L."/>
            <person name="Vaario L.M."/>
            <person name="Yamada A."/>
            <person name="Yan M."/>
            <person name="Wang P."/>
            <person name="Xu J."/>
            <person name="Bruns T."/>
            <person name="Baldrian P."/>
            <person name="Vilgalys R."/>
            <person name="Dunand C."/>
            <person name="Henrissat B."/>
            <person name="Grigoriev I.V."/>
            <person name="Hibbett D."/>
            <person name="Nagy L.G."/>
            <person name="Martin F.M."/>
        </authorList>
    </citation>
    <scope>NUCLEOTIDE SEQUENCE</scope>
    <source>
        <strain evidence="2">Prilba</strain>
    </source>
</reference>
<reference evidence="2" key="1">
    <citation type="submission" date="2019-10" db="EMBL/GenBank/DDBJ databases">
        <authorList>
            <consortium name="DOE Joint Genome Institute"/>
            <person name="Kuo A."/>
            <person name="Miyauchi S."/>
            <person name="Kiss E."/>
            <person name="Drula E."/>
            <person name="Kohler A."/>
            <person name="Sanchez-Garcia M."/>
            <person name="Andreopoulos B."/>
            <person name="Barry K.W."/>
            <person name="Bonito G."/>
            <person name="Buee M."/>
            <person name="Carver A."/>
            <person name="Chen C."/>
            <person name="Cichocki N."/>
            <person name="Clum A."/>
            <person name="Culley D."/>
            <person name="Crous P.W."/>
            <person name="Fauchery L."/>
            <person name="Girlanda M."/>
            <person name="Hayes R."/>
            <person name="Keri Z."/>
            <person name="LaButti K."/>
            <person name="Lipzen A."/>
            <person name="Lombard V."/>
            <person name="Magnuson J."/>
            <person name="Maillard F."/>
            <person name="Morin E."/>
            <person name="Murat C."/>
            <person name="Nolan M."/>
            <person name="Ohm R."/>
            <person name="Pangilinan J."/>
            <person name="Pereira M."/>
            <person name="Perotto S."/>
            <person name="Peter M."/>
            <person name="Riley R."/>
            <person name="Sitrit Y."/>
            <person name="Stielow B."/>
            <person name="Szollosi G."/>
            <person name="Zifcakova L."/>
            <person name="Stursova M."/>
            <person name="Spatafora J.W."/>
            <person name="Tedersoo L."/>
            <person name="Vaario L.-M."/>
            <person name="Yamada A."/>
            <person name="Yan M."/>
            <person name="Wang P."/>
            <person name="Xu J."/>
            <person name="Bruns T."/>
            <person name="Baldrian P."/>
            <person name="Vilgalys R."/>
            <person name="Henrissat B."/>
            <person name="Grigoriev I.V."/>
            <person name="Hibbett D."/>
            <person name="Nagy L.G."/>
            <person name="Martin F.M."/>
        </authorList>
    </citation>
    <scope>NUCLEOTIDE SEQUENCE</scope>
    <source>
        <strain evidence="2">Prilba</strain>
    </source>
</reference>
<evidence type="ECO:0008006" key="4">
    <source>
        <dbReference type="Google" id="ProtNLM"/>
    </source>
</evidence>
<protein>
    <recommendedName>
        <fullName evidence="4">Transmembrane protein</fullName>
    </recommendedName>
</protein>
<keyword evidence="1" id="KW-0472">Membrane</keyword>
<dbReference type="OrthoDB" id="2998233at2759"/>
<keyword evidence="1" id="KW-0812">Transmembrane</keyword>
<evidence type="ECO:0000256" key="1">
    <source>
        <dbReference type="SAM" id="Phobius"/>
    </source>
</evidence>
<gene>
    <name evidence="2" type="ORF">DFH94DRAFT_145679</name>
</gene>
<keyword evidence="1" id="KW-1133">Transmembrane helix</keyword>
<evidence type="ECO:0000313" key="2">
    <source>
        <dbReference type="EMBL" id="KAF8472961.1"/>
    </source>
</evidence>
<feature type="transmembrane region" description="Helical" evidence="1">
    <location>
        <begin position="109"/>
        <end position="138"/>
    </location>
</feature>
<sequence length="252" mass="27314">MFRFRAFRKCWLVTVAVASLACIAISPSLYNYYESKSDLCVLIAVPGLCLTASIAAIFARRFFPSTSVPTSVAVECIWTACFVIFNLILSLYSLGMEGDVKRTSAHMPFLLVEICCWSLTGLMATYASLITILSILTAATVDKDVWFRDIAGSPSPFPVAACLYSTKLWFTDIRSAPSGMGSSTGEHLPHCLPMCSCKEKISPSSPPMALPPLGILSDPRLDGCVNARSIVPGVRVPTAMERHNSIFVGLEV</sequence>
<dbReference type="EMBL" id="WHVB01000019">
    <property type="protein sequence ID" value="KAF8472961.1"/>
    <property type="molecule type" value="Genomic_DNA"/>
</dbReference>
<comment type="caution">
    <text evidence="2">The sequence shown here is derived from an EMBL/GenBank/DDBJ whole genome shotgun (WGS) entry which is preliminary data.</text>
</comment>
<evidence type="ECO:0000313" key="3">
    <source>
        <dbReference type="Proteomes" id="UP000759537"/>
    </source>
</evidence>
<dbReference type="Proteomes" id="UP000759537">
    <property type="component" value="Unassembled WGS sequence"/>
</dbReference>
<dbReference type="AlphaFoldDB" id="A0A9P5MQD7"/>
<accession>A0A9P5MQD7</accession>
<proteinExistence type="predicted"/>
<organism evidence="2 3">
    <name type="scientific">Russula ochroleuca</name>
    <dbReference type="NCBI Taxonomy" id="152965"/>
    <lineage>
        <taxon>Eukaryota</taxon>
        <taxon>Fungi</taxon>
        <taxon>Dikarya</taxon>
        <taxon>Basidiomycota</taxon>
        <taxon>Agaricomycotina</taxon>
        <taxon>Agaricomycetes</taxon>
        <taxon>Russulales</taxon>
        <taxon>Russulaceae</taxon>
        <taxon>Russula</taxon>
    </lineage>
</organism>
<dbReference type="PROSITE" id="PS51257">
    <property type="entry name" value="PROKAR_LIPOPROTEIN"/>
    <property type="match status" value="1"/>
</dbReference>
<keyword evidence="3" id="KW-1185">Reference proteome</keyword>